<gene>
    <name evidence="2" type="primary">RvY_11852-1</name>
    <name evidence="2" type="synonym">RvY_11852.1</name>
    <name evidence="2" type="ORF">RvY_11852</name>
</gene>
<reference evidence="2 3" key="1">
    <citation type="journal article" date="2016" name="Nat. Commun.">
        <title>Extremotolerant tardigrade genome and improved radiotolerance of human cultured cells by tardigrade-unique protein.</title>
        <authorList>
            <person name="Hashimoto T."/>
            <person name="Horikawa D.D."/>
            <person name="Saito Y."/>
            <person name="Kuwahara H."/>
            <person name="Kozuka-Hata H."/>
            <person name="Shin-I T."/>
            <person name="Minakuchi Y."/>
            <person name="Ohishi K."/>
            <person name="Motoyama A."/>
            <person name="Aizu T."/>
            <person name="Enomoto A."/>
            <person name="Kondo K."/>
            <person name="Tanaka S."/>
            <person name="Hara Y."/>
            <person name="Koshikawa S."/>
            <person name="Sagara H."/>
            <person name="Miura T."/>
            <person name="Yokobori S."/>
            <person name="Miyagawa K."/>
            <person name="Suzuki Y."/>
            <person name="Kubo T."/>
            <person name="Oyama M."/>
            <person name="Kohara Y."/>
            <person name="Fujiyama A."/>
            <person name="Arakawa K."/>
            <person name="Katayama T."/>
            <person name="Toyoda A."/>
            <person name="Kunieda T."/>
        </authorList>
    </citation>
    <scope>NUCLEOTIDE SEQUENCE [LARGE SCALE GENOMIC DNA]</scope>
    <source>
        <strain evidence="2 3">YOKOZUNA-1</strain>
    </source>
</reference>
<name>A0A1D1VHF8_RAMVA</name>
<evidence type="ECO:0000313" key="2">
    <source>
        <dbReference type="EMBL" id="GAV01085.1"/>
    </source>
</evidence>
<dbReference type="EMBL" id="BDGG01000006">
    <property type="protein sequence ID" value="GAV01085.1"/>
    <property type="molecule type" value="Genomic_DNA"/>
</dbReference>
<dbReference type="AlphaFoldDB" id="A0A1D1VHF8"/>
<accession>A0A1D1VHF8</accession>
<organism evidence="2 3">
    <name type="scientific">Ramazzottius varieornatus</name>
    <name type="common">Water bear</name>
    <name type="synonym">Tardigrade</name>
    <dbReference type="NCBI Taxonomy" id="947166"/>
    <lineage>
        <taxon>Eukaryota</taxon>
        <taxon>Metazoa</taxon>
        <taxon>Ecdysozoa</taxon>
        <taxon>Tardigrada</taxon>
        <taxon>Eutardigrada</taxon>
        <taxon>Parachela</taxon>
        <taxon>Hypsibioidea</taxon>
        <taxon>Ramazzottiidae</taxon>
        <taxon>Ramazzottius</taxon>
    </lineage>
</organism>
<comment type="caution">
    <text evidence="2">The sequence shown here is derived from an EMBL/GenBank/DDBJ whole genome shotgun (WGS) entry which is preliminary data.</text>
</comment>
<evidence type="ECO:0000313" key="3">
    <source>
        <dbReference type="Proteomes" id="UP000186922"/>
    </source>
</evidence>
<dbReference type="Proteomes" id="UP000186922">
    <property type="component" value="Unassembled WGS sequence"/>
</dbReference>
<protein>
    <submittedName>
        <fullName evidence="2">Uncharacterized protein</fullName>
    </submittedName>
</protein>
<sequence>MFYGRKLVNSLPLYLPDRPRRSPRCLSQRREHRRTRQLNPRKINLLVGTRRRQRLERMLNLPREARASKRQRYPQNVQQEKLRLCAIGNRYTSYTAEESR</sequence>
<keyword evidence="3" id="KW-1185">Reference proteome</keyword>
<proteinExistence type="predicted"/>
<feature type="region of interest" description="Disordered" evidence="1">
    <location>
        <begin position="18"/>
        <end position="38"/>
    </location>
</feature>
<evidence type="ECO:0000256" key="1">
    <source>
        <dbReference type="SAM" id="MobiDB-lite"/>
    </source>
</evidence>